<dbReference type="PROSITE" id="PS51257">
    <property type="entry name" value="PROKAR_LIPOPROTEIN"/>
    <property type="match status" value="1"/>
</dbReference>
<dbReference type="Pfam" id="PF13624">
    <property type="entry name" value="SurA_N_3"/>
    <property type="match status" value="1"/>
</dbReference>
<dbReference type="EMBL" id="LIZS01000056">
    <property type="protein sequence ID" value="KPJ52489.1"/>
    <property type="molecule type" value="Genomic_DNA"/>
</dbReference>
<dbReference type="Pfam" id="PF13145">
    <property type="entry name" value="Rotamase_2"/>
    <property type="match status" value="2"/>
</dbReference>
<dbReference type="SUPFAM" id="SSF54534">
    <property type="entry name" value="FKBP-like"/>
    <property type="match status" value="2"/>
</dbReference>
<dbReference type="PANTHER" id="PTHR47245">
    <property type="entry name" value="PEPTIDYLPROLYL ISOMERASE"/>
    <property type="match status" value="1"/>
</dbReference>
<dbReference type="Gene3D" id="3.10.50.40">
    <property type="match status" value="2"/>
</dbReference>
<dbReference type="STRING" id="1703770.AMJ39_07740"/>
<accession>A0A0S7WRD1</accession>
<dbReference type="InterPro" id="IPR011990">
    <property type="entry name" value="TPR-like_helical_dom_sf"/>
</dbReference>
<protein>
    <recommendedName>
        <fullName evidence="2">peptidylprolyl isomerase</fullName>
        <ecNumber evidence="2">5.2.1.8</ecNumber>
    </recommendedName>
</protein>
<dbReference type="PATRIC" id="fig|1703770.3.peg.2136"/>
<dbReference type="AlphaFoldDB" id="A0A0S7WRD1"/>
<name>A0A0S7WRD1_UNCT6</name>
<dbReference type="Pfam" id="PF13174">
    <property type="entry name" value="TPR_6"/>
    <property type="match status" value="2"/>
</dbReference>
<evidence type="ECO:0000256" key="4">
    <source>
        <dbReference type="ARBA" id="ARBA00023110"/>
    </source>
</evidence>
<organism evidence="8 9">
    <name type="scientific">candidate division TA06 bacterium DG_24</name>
    <dbReference type="NCBI Taxonomy" id="1703770"/>
    <lineage>
        <taxon>Bacteria</taxon>
        <taxon>Bacteria division TA06</taxon>
    </lineage>
</organism>
<dbReference type="InterPro" id="IPR046357">
    <property type="entry name" value="PPIase_dom_sf"/>
</dbReference>
<dbReference type="Gene3D" id="1.25.40.10">
    <property type="entry name" value="Tetratricopeptide repeat domain"/>
    <property type="match status" value="1"/>
</dbReference>
<evidence type="ECO:0000256" key="3">
    <source>
        <dbReference type="ARBA" id="ARBA00022729"/>
    </source>
</evidence>
<dbReference type="InterPro" id="IPR000297">
    <property type="entry name" value="PPIase_PpiC"/>
</dbReference>
<dbReference type="PANTHER" id="PTHR47245:SF1">
    <property type="entry name" value="FOLDASE PROTEIN PRSA"/>
    <property type="match status" value="1"/>
</dbReference>
<evidence type="ECO:0000256" key="6">
    <source>
        <dbReference type="PROSITE-ProRule" id="PRU00278"/>
    </source>
</evidence>
<evidence type="ECO:0000256" key="2">
    <source>
        <dbReference type="ARBA" id="ARBA00013194"/>
    </source>
</evidence>
<feature type="domain" description="PpiC" evidence="7">
    <location>
        <begin position="143"/>
        <end position="239"/>
    </location>
</feature>
<dbReference type="InterPro" id="IPR027304">
    <property type="entry name" value="Trigger_fact/SurA_dom_sf"/>
</dbReference>
<keyword evidence="3" id="KW-0732">Signal</keyword>
<evidence type="ECO:0000256" key="5">
    <source>
        <dbReference type="ARBA" id="ARBA00023235"/>
    </source>
</evidence>
<keyword evidence="5 6" id="KW-0413">Isomerase</keyword>
<gene>
    <name evidence="8" type="ORF">AMJ39_07740</name>
</gene>
<comment type="catalytic activity">
    <reaction evidence="1">
        <text>[protein]-peptidylproline (omega=180) = [protein]-peptidylproline (omega=0)</text>
        <dbReference type="Rhea" id="RHEA:16237"/>
        <dbReference type="Rhea" id="RHEA-COMP:10747"/>
        <dbReference type="Rhea" id="RHEA-COMP:10748"/>
        <dbReference type="ChEBI" id="CHEBI:83833"/>
        <dbReference type="ChEBI" id="CHEBI:83834"/>
        <dbReference type="EC" id="5.2.1.8"/>
    </reaction>
</comment>
<dbReference type="GO" id="GO:0003755">
    <property type="term" value="F:peptidyl-prolyl cis-trans isomerase activity"/>
    <property type="evidence" value="ECO:0007669"/>
    <property type="project" value="UniProtKB-KW"/>
</dbReference>
<proteinExistence type="predicted"/>
<evidence type="ECO:0000313" key="8">
    <source>
        <dbReference type="EMBL" id="KPJ52489.1"/>
    </source>
</evidence>
<dbReference type="PROSITE" id="PS01096">
    <property type="entry name" value="PPIC_PPIASE_1"/>
    <property type="match status" value="1"/>
</dbReference>
<dbReference type="PROSITE" id="PS50198">
    <property type="entry name" value="PPIC_PPIASE_2"/>
    <property type="match status" value="2"/>
</dbReference>
<keyword evidence="4 6" id="KW-0697">Rotamase</keyword>
<evidence type="ECO:0000313" key="9">
    <source>
        <dbReference type="Proteomes" id="UP000052008"/>
    </source>
</evidence>
<reference evidence="8 9" key="1">
    <citation type="journal article" date="2015" name="Microbiome">
        <title>Genomic resolution of linkages in carbon, nitrogen, and sulfur cycling among widespread estuary sediment bacteria.</title>
        <authorList>
            <person name="Baker B.J."/>
            <person name="Lazar C.S."/>
            <person name="Teske A.P."/>
            <person name="Dick G.J."/>
        </authorList>
    </citation>
    <scope>NUCLEOTIDE SEQUENCE [LARGE SCALE GENOMIC DNA]</scope>
    <source>
        <strain evidence="8">DG_24</strain>
    </source>
</reference>
<sequence length="540" mass="61027">MRSSQVVLTLWKGLAIICLVLVVAGCQRAGREEVLARVGSARITQADFDALLEEVPPYARAQYTTEEGKKQLLDIMVRWEVLSRAARDEGIDKREDIATRLNSIEKRLLSETYDGEVLRAMAGVPRSDFEAYYREHKEDFRIKPSVTVSHILFETEEEALAARQRLEDGEDFAALAGELSKDLATRGAGGSVGVVVKDEPIPGLGNLEEFVVAAFALPVGQVSHPVETSRGYHLIKVTGKDAGGYEELDTVMERIRDEILVSDEDIEAYYGENPDEFIEPEKADVRHVLCETEAQARRVLRRLEGGADFEEMVETYSTDRGTKNRGGRIGFVTKGRRIPYVGSSEEFEEAVFALQPGEIGGPIHTDKGYHVIRVDSREESYTKTLDEVRDEVRRKLLPERQRQGAEDAYEALKTRYRVRIMGEEEPEVGQHTFDDLFKLAEEAQAQEKPEEAINYYREVMNRFPDHREAYKAQFMIGFVYSEMLTDYDKAKVAFQVVIDRYPECDLADDARWMIDNMGTNAVPFEPTGTLTADKTTMGMS</sequence>
<evidence type="ECO:0000256" key="1">
    <source>
        <dbReference type="ARBA" id="ARBA00000971"/>
    </source>
</evidence>
<dbReference type="Proteomes" id="UP000052008">
    <property type="component" value="Unassembled WGS sequence"/>
</dbReference>
<dbReference type="SUPFAM" id="SSF48452">
    <property type="entry name" value="TPR-like"/>
    <property type="match status" value="1"/>
</dbReference>
<dbReference type="EC" id="5.2.1.8" evidence="2"/>
<dbReference type="Gene3D" id="1.10.8.1040">
    <property type="match status" value="1"/>
</dbReference>
<dbReference type="InterPro" id="IPR050245">
    <property type="entry name" value="PrsA_foldase"/>
</dbReference>
<feature type="domain" description="PpiC" evidence="7">
    <location>
        <begin position="280"/>
        <end position="376"/>
    </location>
</feature>
<dbReference type="SUPFAM" id="SSF109998">
    <property type="entry name" value="Triger factor/SurA peptide-binding domain-like"/>
    <property type="match status" value="1"/>
</dbReference>
<dbReference type="InterPro" id="IPR019734">
    <property type="entry name" value="TPR_rpt"/>
</dbReference>
<evidence type="ECO:0000259" key="7">
    <source>
        <dbReference type="PROSITE" id="PS50198"/>
    </source>
</evidence>
<dbReference type="InterPro" id="IPR023058">
    <property type="entry name" value="PPIase_PpiC_CS"/>
</dbReference>
<comment type="caution">
    <text evidence="8">The sequence shown here is derived from an EMBL/GenBank/DDBJ whole genome shotgun (WGS) entry which is preliminary data.</text>
</comment>